<keyword evidence="2" id="KW-1185">Reference proteome</keyword>
<protein>
    <submittedName>
        <fullName evidence="1">Uncharacterized protein</fullName>
    </submittedName>
</protein>
<dbReference type="Proteomes" id="UP000600918">
    <property type="component" value="Unassembled WGS sequence"/>
</dbReference>
<dbReference type="AlphaFoldDB" id="A0A834K1R3"/>
<reference evidence="1" key="1">
    <citation type="journal article" date="2020" name="G3 (Bethesda)">
        <title>High-Quality Assemblies for Three Invasive Social Wasps from the &lt;i&gt;Vespula&lt;/i&gt; Genus.</title>
        <authorList>
            <person name="Harrop T.W.R."/>
            <person name="Guhlin J."/>
            <person name="McLaughlin G.M."/>
            <person name="Permina E."/>
            <person name="Stockwell P."/>
            <person name="Gilligan J."/>
            <person name="Le Lec M.F."/>
            <person name="Gruber M.A.M."/>
            <person name="Quinn O."/>
            <person name="Lovegrove M."/>
            <person name="Duncan E.J."/>
            <person name="Remnant E.J."/>
            <person name="Van Eeckhoven J."/>
            <person name="Graham B."/>
            <person name="Knapp R.A."/>
            <person name="Langford K.W."/>
            <person name="Kronenberg Z."/>
            <person name="Press M.O."/>
            <person name="Eacker S.M."/>
            <person name="Wilson-Rankin E.E."/>
            <person name="Purcell J."/>
            <person name="Lester P.J."/>
            <person name="Dearden P.K."/>
        </authorList>
    </citation>
    <scope>NUCLEOTIDE SEQUENCE</scope>
    <source>
        <strain evidence="1">Volc-1</strain>
    </source>
</reference>
<proteinExistence type="predicted"/>
<sequence>MVGRGKRQKEKEERISDPRNVKRLLIPVKPFVFSLVTATSDVGGAHIDTPGPESIVTPRKLHRHGRKWMDVRIWPSHH</sequence>
<dbReference type="EMBL" id="JACSDY010000019">
    <property type="protein sequence ID" value="KAF7398245.1"/>
    <property type="molecule type" value="Genomic_DNA"/>
</dbReference>
<accession>A0A834K1R3</accession>
<comment type="caution">
    <text evidence="1">The sequence shown here is derived from an EMBL/GenBank/DDBJ whole genome shotgun (WGS) entry which is preliminary data.</text>
</comment>
<evidence type="ECO:0000313" key="1">
    <source>
        <dbReference type="EMBL" id="KAF7398245.1"/>
    </source>
</evidence>
<name>A0A834K1R3_VESPE</name>
<gene>
    <name evidence="1" type="ORF">H0235_016253</name>
</gene>
<organism evidence="1 2">
    <name type="scientific">Vespula pensylvanica</name>
    <name type="common">Western yellow jacket</name>
    <name type="synonym">Wasp</name>
    <dbReference type="NCBI Taxonomy" id="30213"/>
    <lineage>
        <taxon>Eukaryota</taxon>
        <taxon>Metazoa</taxon>
        <taxon>Ecdysozoa</taxon>
        <taxon>Arthropoda</taxon>
        <taxon>Hexapoda</taxon>
        <taxon>Insecta</taxon>
        <taxon>Pterygota</taxon>
        <taxon>Neoptera</taxon>
        <taxon>Endopterygota</taxon>
        <taxon>Hymenoptera</taxon>
        <taxon>Apocrita</taxon>
        <taxon>Aculeata</taxon>
        <taxon>Vespoidea</taxon>
        <taxon>Vespidae</taxon>
        <taxon>Vespinae</taxon>
        <taxon>Vespula</taxon>
    </lineage>
</organism>
<evidence type="ECO:0000313" key="2">
    <source>
        <dbReference type="Proteomes" id="UP000600918"/>
    </source>
</evidence>